<comment type="similarity">
    <text evidence="7">Belongs to the histone H1/H5 family.</text>
</comment>
<evidence type="ECO:0000256" key="8">
    <source>
        <dbReference type="SAM" id="MobiDB-lite"/>
    </source>
</evidence>
<dbReference type="SMART" id="SM00526">
    <property type="entry name" value="H15"/>
    <property type="match status" value="1"/>
</dbReference>
<keyword evidence="5 7" id="KW-0238">DNA-binding</keyword>
<dbReference type="GO" id="GO:0003690">
    <property type="term" value="F:double-stranded DNA binding"/>
    <property type="evidence" value="ECO:0007669"/>
    <property type="project" value="TreeGrafter"/>
</dbReference>
<evidence type="ECO:0000256" key="6">
    <source>
        <dbReference type="ARBA" id="ARBA00023242"/>
    </source>
</evidence>
<reference evidence="10" key="1">
    <citation type="submission" date="2021-06" db="EMBL/GenBank/DDBJ databases">
        <authorList>
            <person name="Kallberg Y."/>
            <person name="Tangrot J."/>
            <person name="Rosling A."/>
        </authorList>
    </citation>
    <scope>NUCLEOTIDE SEQUENCE</scope>
    <source>
        <strain evidence="10">IN212</strain>
    </source>
</reference>
<keyword evidence="6 7" id="KW-0539">Nucleus</keyword>
<dbReference type="Pfam" id="PF00538">
    <property type="entry name" value="Linker_histone"/>
    <property type="match status" value="1"/>
</dbReference>
<sequence>MSAKASTKRPTYEEMIREAIIVLKDRKGSSRQAIKKYIANTYNIEDNVTLTQSFRRALNKGVEKGLFEFYSGPKVEKSPTVTKATKAAEPSKKTKVNVSKPKTTKKASVAKKTPAEKAKKRVSKRGAVKRTAAAKSSKKSTAAKRPKRSTTTRSRRK</sequence>
<name>A0A9N9BUE7_9GLOM</name>
<feature type="compositionally biased region" description="Basic residues" evidence="8">
    <location>
        <begin position="118"/>
        <end position="128"/>
    </location>
</feature>
<dbReference type="OrthoDB" id="1110759at2759"/>
<organism evidence="10 11">
    <name type="scientific">Racocetra fulgida</name>
    <dbReference type="NCBI Taxonomy" id="60492"/>
    <lineage>
        <taxon>Eukaryota</taxon>
        <taxon>Fungi</taxon>
        <taxon>Fungi incertae sedis</taxon>
        <taxon>Mucoromycota</taxon>
        <taxon>Glomeromycotina</taxon>
        <taxon>Glomeromycetes</taxon>
        <taxon>Diversisporales</taxon>
        <taxon>Gigasporaceae</taxon>
        <taxon>Racocetra</taxon>
    </lineage>
</organism>
<feature type="domain" description="H15" evidence="9">
    <location>
        <begin position="8"/>
        <end position="79"/>
    </location>
</feature>
<comment type="subcellular location">
    <subcellularLocation>
        <location evidence="2">Chromosome</location>
    </subcellularLocation>
    <subcellularLocation>
        <location evidence="1 7">Nucleus</location>
    </subcellularLocation>
</comment>
<dbReference type="GO" id="GO:0000786">
    <property type="term" value="C:nucleosome"/>
    <property type="evidence" value="ECO:0007669"/>
    <property type="project" value="InterPro"/>
</dbReference>
<proteinExistence type="inferred from homology"/>
<dbReference type="SUPFAM" id="SSF46785">
    <property type="entry name" value="Winged helix' DNA-binding domain"/>
    <property type="match status" value="1"/>
</dbReference>
<evidence type="ECO:0000256" key="5">
    <source>
        <dbReference type="ARBA" id="ARBA00023125"/>
    </source>
</evidence>
<evidence type="ECO:0000313" key="10">
    <source>
        <dbReference type="EMBL" id="CAG8575665.1"/>
    </source>
</evidence>
<evidence type="ECO:0000256" key="7">
    <source>
        <dbReference type="RuleBase" id="RU003894"/>
    </source>
</evidence>
<dbReference type="Proteomes" id="UP000789396">
    <property type="component" value="Unassembled WGS sequence"/>
</dbReference>
<dbReference type="GO" id="GO:0006334">
    <property type="term" value="P:nucleosome assembly"/>
    <property type="evidence" value="ECO:0007669"/>
    <property type="project" value="InterPro"/>
</dbReference>
<dbReference type="InterPro" id="IPR036390">
    <property type="entry name" value="WH_DNA-bd_sf"/>
</dbReference>
<dbReference type="InterPro" id="IPR005819">
    <property type="entry name" value="H1/H5"/>
</dbReference>
<dbReference type="PROSITE" id="PS51504">
    <property type="entry name" value="H15"/>
    <property type="match status" value="1"/>
</dbReference>
<dbReference type="PANTHER" id="PTHR11467">
    <property type="entry name" value="HISTONE H1"/>
    <property type="match status" value="1"/>
</dbReference>
<keyword evidence="4 7" id="KW-0158">Chromosome</keyword>
<dbReference type="GO" id="GO:0005634">
    <property type="term" value="C:nucleus"/>
    <property type="evidence" value="ECO:0007669"/>
    <property type="project" value="UniProtKB-SubCell"/>
</dbReference>
<dbReference type="PRINTS" id="PR00624">
    <property type="entry name" value="HISTONEH5"/>
</dbReference>
<dbReference type="PANTHER" id="PTHR11467:SF36">
    <property type="entry name" value="HISTONE 24-RELATED"/>
    <property type="match status" value="1"/>
</dbReference>
<evidence type="ECO:0000256" key="4">
    <source>
        <dbReference type="ARBA" id="ARBA00022454"/>
    </source>
</evidence>
<dbReference type="GO" id="GO:0045910">
    <property type="term" value="P:negative regulation of DNA recombination"/>
    <property type="evidence" value="ECO:0007669"/>
    <property type="project" value="TreeGrafter"/>
</dbReference>
<comment type="caution">
    <text evidence="10">The sequence shown here is derived from an EMBL/GenBank/DDBJ whole genome shotgun (WGS) entry which is preliminary data.</text>
</comment>
<dbReference type="GO" id="GO:0031492">
    <property type="term" value="F:nucleosomal DNA binding"/>
    <property type="evidence" value="ECO:0007669"/>
    <property type="project" value="TreeGrafter"/>
</dbReference>
<accession>A0A9N9BUE7</accession>
<dbReference type="EMBL" id="CAJVPZ010006610">
    <property type="protein sequence ID" value="CAG8575665.1"/>
    <property type="molecule type" value="Genomic_DNA"/>
</dbReference>
<dbReference type="AlphaFoldDB" id="A0A9N9BUE7"/>
<protein>
    <recommendedName>
        <fullName evidence="3">Histone H1</fullName>
    </recommendedName>
</protein>
<feature type="compositionally biased region" description="Basic residues" evidence="8">
    <location>
        <begin position="136"/>
        <end position="157"/>
    </location>
</feature>
<dbReference type="Gene3D" id="1.10.10.10">
    <property type="entry name" value="Winged helix-like DNA-binding domain superfamily/Winged helix DNA-binding domain"/>
    <property type="match status" value="1"/>
</dbReference>
<dbReference type="GO" id="GO:0030261">
    <property type="term" value="P:chromosome condensation"/>
    <property type="evidence" value="ECO:0007669"/>
    <property type="project" value="TreeGrafter"/>
</dbReference>
<evidence type="ECO:0000256" key="3">
    <source>
        <dbReference type="ARBA" id="ARBA00020833"/>
    </source>
</evidence>
<gene>
    <name evidence="10" type="ORF">RFULGI_LOCUS5633</name>
</gene>
<feature type="region of interest" description="Disordered" evidence="8">
    <location>
        <begin position="76"/>
        <end position="157"/>
    </location>
</feature>
<dbReference type="InterPro" id="IPR036388">
    <property type="entry name" value="WH-like_DNA-bd_sf"/>
</dbReference>
<keyword evidence="11" id="KW-1185">Reference proteome</keyword>
<evidence type="ECO:0000256" key="1">
    <source>
        <dbReference type="ARBA" id="ARBA00004123"/>
    </source>
</evidence>
<evidence type="ECO:0000259" key="9">
    <source>
        <dbReference type="PROSITE" id="PS51504"/>
    </source>
</evidence>
<dbReference type="InterPro" id="IPR005818">
    <property type="entry name" value="Histone_H1/H5_H15"/>
</dbReference>
<evidence type="ECO:0000256" key="2">
    <source>
        <dbReference type="ARBA" id="ARBA00004286"/>
    </source>
</evidence>
<dbReference type="GO" id="GO:0030527">
    <property type="term" value="F:structural constituent of chromatin"/>
    <property type="evidence" value="ECO:0007669"/>
    <property type="project" value="InterPro"/>
</dbReference>
<evidence type="ECO:0000313" key="11">
    <source>
        <dbReference type="Proteomes" id="UP000789396"/>
    </source>
</evidence>